<reference evidence="2 3" key="1">
    <citation type="journal article" date="2024" name="bioRxiv">
        <title>A reference genome for Trichogramma kaykai: A tiny desert-dwelling parasitoid wasp with competing sex-ratio distorters.</title>
        <authorList>
            <person name="Culotta J."/>
            <person name="Lindsey A.R."/>
        </authorList>
    </citation>
    <scope>NUCLEOTIDE SEQUENCE [LARGE SCALE GENOMIC DNA]</scope>
    <source>
        <strain evidence="2 3">KSX58</strain>
    </source>
</reference>
<dbReference type="Proteomes" id="UP001627154">
    <property type="component" value="Unassembled WGS sequence"/>
</dbReference>
<accession>A0ABD2WGU4</accession>
<gene>
    <name evidence="2" type="ORF">TKK_013431</name>
</gene>
<keyword evidence="3" id="KW-1185">Reference proteome</keyword>
<sequence length="203" mass="22761">MIAAARKCGCPDLDKPSPCGDSIFSGDSDCQDLPNEKDDCGCDGDDGCSTDQPESKVVSEIADKGLPYKEIETLFNNNRMVIRIQSLKQPKEFDPPCDCSENEENVSKAESLSGRRSDVIFQKAEGCRTINVYPQPGPKKERIDTSKKSAAKSPIELPSVNPEENPNIFVLKIKRKVDNGEKKQNLDLEYRSPRPWRKKDYFK</sequence>
<protein>
    <submittedName>
        <fullName evidence="2">Uncharacterized protein</fullName>
    </submittedName>
</protein>
<evidence type="ECO:0000256" key="1">
    <source>
        <dbReference type="SAM" id="MobiDB-lite"/>
    </source>
</evidence>
<name>A0ABD2WGU4_9HYME</name>
<feature type="region of interest" description="Disordered" evidence="1">
    <location>
        <begin position="131"/>
        <end position="160"/>
    </location>
</feature>
<evidence type="ECO:0000313" key="3">
    <source>
        <dbReference type="Proteomes" id="UP001627154"/>
    </source>
</evidence>
<dbReference type="EMBL" id="JBJJXI010000107">
    <property type="protein sequence ID" value="KAL3392118.1"/>
    <property type="molecule type" value="Genomic_DNA"/>
</dbReference>
<organism evidence="2 3">
    <name type="scientific">Trichogramma kaykai</name>
    <dbReference type="NCBI Taxonomy" id="54128"/>
    <lineage>
        <taxon>Eukaryota</taxon>
        <taxon>Metazoa</taxon>
        <taxon>Ecdysozoa</taxon>
        <taxon>Arthropoda</taxon>
        <taxon>Hexapoda</taxon>
        <taxon>Insecta</taxon>
        <taxon>Pterygota</taxon>
        <taxon>Neoptera</taxon>
        <taxon>Endopterygota</taxon>
        <taxon>Hymenoptera</taxon>
        <taxon>Apocrita</taxon>
        <taxon>Proctotrupomorpha</taxon>
        <taxon>Chalcidoidea</taxon>
        <taxon>Trichogrammatidae</taxon>
        <taxon>Trichogramma</taxon>
    </lineage>
</organism>
<feature type="compositionally biased region" description="Basic and acidic residues" evidence="1">
    <location>
        <begin position="138"/>
        <end position="147"/>
    </location>
</feature>
<evidence type="ECO:0000313" key="2">
    <source>
        <dbReference type="EMBL" id="KAL3392118.1"/>
    </source>
</evidence>
<comment type="caution">
    <text evidence="2">The sequence shown here is derived from an EMBL/GenBank/DDBJ whole genome shotgun (WGS) entry which is preliminary data.</text>
</comment>
<dbReference type="AlphaFoldDB" id="A0ABD2WGU4"/>
<proteinExistence type="predicted"/>
<feature type="region of interest" description="Disordered" evidence="1">
    <location>
        <begin position="92"/>
        <end position="114"/>
    </location>
</feature>
<feature type="region of interest" description="Disordered" evidence="1">
    <location>
        <begin position="181"/>
        <end position="203"/>
    </location>
</feature>